<dbReference type="EMBL" id="JANPWB010000002">
    <property type="protein sequence ID" value="KAJ1206977.1"/>
    <property type="molecule type" value="Genomic_DNA"/>
</dbReference>
<dbReference type="Proteomes" id="UP001066276">
    <property type="component" value="Chromosome 1_2"/>
</dbReference>
<accession>A0AAV7VZG4</accession>
<sequence length="102" mass="12021">MCHVRALGRLENAVPSLRGCKLTPFAEARNETGLMMEGNIKEKHQPDNRFYRIIRIRSPRKWTTVQHMRARKERHTELAIRRDQGQRVNAIQTSFKHNQCKA</sequence>
<gene>
    <name evidence="1" type="ORF">NDU88_002370</name>
</gene>
<evidence type="ECO:0000313" key="1">
    <source>
        <dbReference type="EMBL" id="KAJ1206977.1"/>
    </source>
</evidence>
<reference evidence="1" key="1">
    <citation type="journal article" date="2022" name="bioRxiv">
        <title>Sequencing and chromosome-scale assembly of the giantPleurodeles waltlgenome.</title>
        <authorList>
            <person name="Brown T."/>
            <person name="Elewa A."/>
            <person name="Iarovenko S."/>
            <person name="Subramanian E."/>
            <person name="Araus A.J."/>
            <person name="Petzold A."/>
            <person name="Susuki M."/>
            <person name="Suzuki K.-i.T."/>
            <person name="Hayashi T."/>
            <person name="Toyoda A."/>
            <person name="Oliveira C."/>
            <person name="Osipova E."/>
            <person name="Leigh N.D."/>
            <person name="Simon A."/>
            <person name="Yun M.H."/>
        </authorList>
    </citation>
    <scope>NUCLEOTIDE SEQUENCE</scope>
    <source>
        <strain evidence="1">20211129_DDA</strain>
        <tissue evidence="1">Liver</tissue>
    </source>
</reference>
<keyword evidence="2" id="KW-1185">Reference proteome</keyword>
<comment type="caution">
    <text evidence="1">The sequence shown here is derived from an EMBL/GenBank/DDBJ whole genome shotgun (WGS) entry which is preliminary data.</text>
</comment>
<organism evidence="1 2">
    <name type="scientific">Pleurodeles waltl</name>
    <name type="common">Iberian ribbed newt</name>
    <dbReference type="NCBI Taxonomy" id="8319"/>
    <lineage>
        <taxon>Eukaryota</taxon>
        <taxon>Metazoa</taxon>
        <taxon>Chordata</taxon>
        <taxon>Craniata</taxon>
        <taxon>Vertebrata</taxon>
        <taxon>Euteleostomi</taxon>
        <taxon>Amphibia</taxon>
        <taxon>Batrachia</taxon>
        <taxon>Caudata</taxon>
        <taxon>Salamandroidea</taxon>
        <taxon>Salamandridae</taxon>
        <taxon>Pleurodelinae</taxon>
        <taxon>Pleurodeles</taxon>
    </lineage>
</organism>
<proteinExistence type="predicted"/>
<protein>
    <submittedName>
        <fullName evidence="1">Uncharacterized protein</fullName>
    </submittedName>
</protein>
<dbReference type="AlphaFoldDB" id="A0AAV7VZG4"/>
<evidence type="ECO:0000313" key="2">
    <source>
        <dbReference type="Proteomes" id="UP001066276"/>
    </source>
</evidence>
<name>A0AAV7VZG4_PLEWA</name>